<dbReference type="Proteomes" id="UP000281915">
    <property type="component" value="Unassembled WGS sequence"/>
</dbReference>
<dbReference type="NCBIfam" id="TIGR00621">
    <property type="entry name" value="ssb"/>
    <property type="match status" value="1"/>
</dbReference>
<comment type="subunit">
    <text evidence="2">Homotetramer.</text>
</comment>
<dbReference type="PANTHER" id="PTHR10302">
    <property type="entry name" value="SINGLE-STRANDED DNA-BINDING PROTEIN"/>
    <property type="match status" value="1"/>
</dbReference>
<dbReference type="EMBL" id="RHHT01000036">
    <property type="protein sequence ID" value="RNB76671.1"/>
    <property type="molecule type" value="Genomic_DNA"/>
</dbReference>
<protein>
    <recommendedName>
        <fullName evidence="2 3">Single-stranded DNA-binding protein</fullName>
        <shortName evidence="2">SSB</shortName>
    </recommendedName>
</protein>
<comment type="caution">
    <text evidence="2">Lacks conserved residue(s) required for the propagation of feature annotation.</text>
</comment>
<dbReference type="PANTHER" id="PTHR10302:SF27">
    <property type="entry name" value="SINGLE-STRANDED DNA-BINDING PROTEIN"/>
    <property type="match status" value="1"/>
</dbReference>
<dbReference type="RefSeq" id="WP_122914407.1">
    <property type="nucleotide sequence ID" value="NZ_RHHT01000036.1"/>
</dbReference>
<evidence type="ECO:0000256" key="3">
    <source>
        <dbReference type="RuleBase" id="RU000524"/>
    </source>
</evidence>
<dbReference type="InterPro" id="IPR000424">
    <property type="entry name" value="Primosome_PriB/ssb"/>
</dbReference>
<keyword evidence="2" id="KW-0235">DNA replication</keyword>
<dbReference type="GO" id="GO:0006310">
    <property type="term" value="P:DNA recombination"/>
    <property type="evidence" value="ECO:0007669"/>
    <property type="project" value="UniProtKB-UniRule"/>
</dbReference>
<organism evidence="5 6">
    <name type="scientific">Brevibacillus panacihumi</name>
    <dbReference type="NCBI Taxonomy" id="497735"/>
    <lineage>
        <taxon>Bacteria</taxon>
        <taxon>Bacillati</taxon>
        <taxon>Bacillota</taxon>
        <taxon>Bacilli</taxon>
        <taxon>Bacillales</taxon>
        <taxon>Paenibacillaceae</taxon>
        <taxon>Brevibacillus</taxon>
    </lineage>
</organism>
<reference evidence="5 6" key="1">
    <citation type="submission" date="2018-10" db="EMBL/GenBank/DDBJ databases">
        <title>Phylogenomics of Brevibacillus.</title>
        <authorList>
            <person name="Dunlap C."/>
        </authorList>
    </citation>
    <scope>NUCLEOTIDE SEQUENCE [LARGE SCALE GENOMIC DNA]</scope>
    <source>
        <strain evidence="5 6">JCM 15085</strain>
    </source>
</reference>
<keyword evidence="2" id="KW-0234">DNA repair</keyword>
<keyword evidence="2" id="KW-0227">DNA damage</keyword>
<accession>A0A3M8CMB3</accession>
<dbReference type="Pfam" id="PF00436">
    <property type="entry name" value="SSB"/>
    <property type="match status" value="1"/>
</dbReference>
<dbReference type="AlphaFoldDB" id="A0A3M8CMB3"/>
<dbReference type="HAMAP" id="MF_00984">
    <property type="entry name" value="SSB"/>
    <property type="match status" value="1"/>
</dbReference>
<feature type="short sequence motif" description="Important for interaction with partner proteins" evidence="2">
    <location>
        <begin position="151"/>
        <end position="156"/>
    </location>
</feature>
<evidence type="ECO:0000256" key="1">
    <source>
        <dbReference type="ARBA" id="ARBA00023125"/>
    </source>
</evidence>
<dbReference type="GO" id="GO:0009295">
    <property type="term" value="C:nucleoid"/>
    <property type="evidence" value="ECO:0007669"/>
    <property type="project" value="TreeGrafter"/>
</dbReference>
<dbReference type="InterPro" id="IPR011344">
    <property type="entry name" value="ssDNA-bd"/>
</dbReference>
<keyword evidence="1 2" id="KW-0238">DNA-binding</keyword>
<dbReference type="GO" id="GO:0006260">
    <property type="term" value="P:DNA replication"/>
    <property type="evidence" value="ECO:0007669"/>
    <property type="project" value="UniProtKB-UniRule"/>
</dbReference>
<dbReference type="InterPro" id="IPR012340">
    <property type="entry name" value="NA-bd_OB-fold"/>
</dbReference>
<feature type="region of interest" description="Disordered" evidence="4">
    <location>
        <begin position="101"/>
        <end position="156"/>
    </location>
</feature>
<dbReference type="CDD" id="cd04496">
    <property type="entry name" value="SSB_OBF"/>
    <property type="match status" value="1"/>
</dbReference>
<evidence type="ECO:0000256" key="2">
    <source>
        <dbReference type="HAMAP-Rule" id="MF_00984"/>
    </source>
</evidence>
<comment type="caution">
    <text evidence="5">The sequence shown here is derived from an EMBL/GenBank/DDBJ whole genome shotgun (WGS) entry which is preliminary data.</text>
</comment>
<feature type="compositionally biased region" description="Gly residues" evidence="4">
    <location>
        <begin position="103"/>
        <end position="123"/>
    </location>
</feature>
<dbReference type="PROSITE" id="PS50935">
    <property type="entry name" value="SSB"/>
    <property type="match status" value="1"/>
</dbReference>
<evidence type="ECO:0000313" key="5">
    <source>
        <dbReference type="EMBL" id="RNB76671.1"/>
    </source>
</evidence>
<dbReference type="GO" id="GO:0006281">
    <property type="term" value="P:DNA repair"/>
    <property type="evidence" value="ECO:0007669"/>
    <property type="project" value="UniProtKB-UniRule"/>
</dbReference>
<name>A0A3M8CMB3_9BACL</name>
<gene>
    <name evidence="5" type="ORF">EDM58_17155</name>
</gene>
<evidence type="ECO:0000256" key="4">
    <source>
        <dbReference type="SAM" id="MobiDB-lite"/>
    </source>
</evidence>
<dbReference type="SUPFAM" id="SSF50249">
    <property type="entry name" value="Nucleic acid-binding proteins"/>
    <property type="match status" value="1"/>
</dbReference>
<comment type="function">
    <text evidence="2">Plays an important role in DNA replication, recombination and repair. Binds to ssDNA and to an array of partner proteins to recruit them to their sites of action during DNA metabolism.</text>
</comment>
<dbReference type="GO" id="GO:0003697">
    <property type="term" value="F:single-stranded DNA binding"/>
    <property type="evidence" value="ECO:0007669"/>
    <property type="project" value="UniProtKB-UniRule"/>
</dbReference>
<sequence>MNKVILIGNLTKDPELRYTPNGVAVATFTVAINRPRTNQAGEREADFINIVAWQKLADLCATYLRKGRQAAIEGRLQTRSYDNKEGKRVYVTEVVAENVQFLGGRGNEGGENAGYDPGPGFGGSNRPSPQRNDDPFGDPFASAGKPINISDDDLPF</sequence>
<keyword evidence="2" id="KW-0233">DNA recombination</keyword>
<evidence type="ECO:0000313" key="6">
    <source>
        <dbReference type="Proteomes" id="UP000281915"/>
    </source>
</evidence>
<proteinExistence type="inferred from homology"/>
<dbReference type="Gene3D" id="2.40.50.140">
    <property type="entry name" value="Nucleic acid-binding proteins"/>
    <property type="match status" value="1"/>
</dbReference>